<proteinExistence type="predicted"/>
<evidence type="ECO:0000259" key="2">
    <source>
        <dbReference type="PROSITE" id="PS51186"/>
    </source>
</evidence>
<dbReference type="EMBL" id="LNQE01000090">
    <property type="protein sequence ID" value="KUG29398.1"/>
    <property type="molecule type" value="Genomic_DNA"/>
</dbReference>
<dbReference type="Pfam" id="PF13302">
    <property type="entry name" value="Acetyltransf_3"/>
    <property type="match status" value="1"/>
</dbReference>
<dbReference type="CDD" id="cd04301">
    <property type="entry name" value="NAT_SF"/>
    <property type="match status" value="1"/>
</dbReference>
<dbReference type="SUPFAM" id="SSF55729">
    <property type="entry name" value="Acyl-CoA N-acyltransferases (Nat)"/>
    <property type="match status" value="1"/>
</dbReference>
<dbReference type="GO" id="GO:0016747">
    <property type="term" value="F:acyltransferase activity, transferring groups other than amino-acyl groups"/>
    <property type="evidence" value="ECO:0007669"/>
    <property type="project" value="InterPro"/>
</dbReference>
<feature type="region of interest" description="Disordered" evidence="1">
    <location>
        <begin position="197"/>
        <end position="216"/>
    </location>
</feature>
<sequence length="216" mass="23585">MGPGKGIVMQKDGVVTLRPAVQADRRRFYDWLRRFDGTPAHDGLPDFKTFSGDEQDFFFDGSAPDLGRYFTIVDANGKDVGCISYTCFHLKPGVAEIDLWLADKSLCSRGLGTAAIRTLLDRLVRELGIHTALIRPSTKNARAIRAYGKCGFSPMPGDISDYMLSQYLAPYGEGDFGEGGTVNLALRLERPAPTAACDECDTEPAAGREKSNIPMP</sequence>
<accession>A0A0W8G8G9</accession>
<feature type="domain" description="N-acetyltransferase" evidence="2">
    <location>
        <begin position="15"/>
        <end position="169"/>
    </location>
</feature>
<organism evidence="3">
    <name type="scientific">hydrocarbon metagenome</name>
    <dbReference type="NCBI Taxonomy" id="938273"/>
    <lineage>
        <taxon>unclassified sequences</taxon>
        <taxon>metagenomes</taxon>
        <taxon>ecological metagenomes</taxon>
    </lineage>
</organism>
<reference evidence="3" key="1">
    <citation type="journal article" date="2015" name="Proc. Natl. Acad. Sci. U.S.A.">
        <title>Networks of energetic and metabolic interactions define dynamics in microbial communities.</title>
        <authorList>
            <person name="Embree M."/>
            <person name="Liu J.K."/>
            <person name="Al-Bassam M.M."/>
            <person name="Zengler K."/>
        </authorList>
    </citation>
    <scope>NUCLEOTIDE SEQUENCE</scope>
</reference>
<comment type="caution">
    <text evidence="3">The sequence shown here is derived from an EMBL/GenBank/DDBJ whole genome shotgun (WGS) entry which is preliminary data.</text>
</comment>
<dbReference type="AlphaFoldDB" id="A0A0W8G8G9"/>
<name>A0A0W8G8G9_9ZZZZ</name>
<evidence type="ECO:0000256" key="1">
    <source>
        <dbReference type="SAM" id="MobiDB-lite"/>
    </source>
</evidence>
<dbReference type="Gene3D" id="3.40.630.30">
    <property type="match status" value="1"/>
</dbReference>
<dbReference type="InterPro" id="IPR000182">
    <property type="entry name" value="GNAT_dom"/>
</dbReference>
<gene>
    <name evidence="3" type="ORF">ASZ90_000710</name>
</gene>
<dbReference type="InterPro" id="IPR016181">
    <property type="entry name" value="Acyl_CoA_acyltransferase"/>
</dbReference>
<evidence type="ECO:0000313" key="3">
    <source>
        <dbReference type="EMBL" id="KUG29398.1"/>
    </source>
</evidence>
<protein>
    <recommendedName>
        <fullName evidence="2">N-acetyltransferase domain-containing protein</fullName>
    </recommendedName>
</protein>
<dbReference type="PROSITE" id="PS51186">
    <property type="entry name" value="GNAT"/>
    <property type="match status" value="1"/>
</dbReference>
<feature type="compositionally biased region" description="Basic and acidic residues" evidence="1">
    <location>
        <begin position="206"/>
        <end position="216"/>
    </location>
</feature>